<evidence type="ECO:0000256" key="1">
    <source>
        <dbReference type="ARBA" id="ARBA00009156"/>
    </source>
</evidence>
<dbReference type="SUPFAM" id="SSF53067">
    <property type="entry name" value="Actin-like ATPase domain"/>
    <property type="match status" value="2"/>
</dbReference>
<protein>
    <submittedName>
        <fullName evidence="9">Rhamnulokinase</fullName>
        <ecNumber evidence="9">2.7.1.5</ecNumber>
    </submittedName>
</protein>
<keyword evidence="3" id="KW-0547">Nucleotide-binding</keyword>
<keyword evidence="10" id="KW-1185">Reference proteome</keyword>
<keyword evidence="5" id="KW-0067">ATP-binding</keyword>
<dbReference type="GO" id="GO:0005524">
    <property type="term" value="F:ATP binding"/>
    <property type="evidence" value="ECO:0007669"/>
    <property type="project" value="UniProtKB-KW"/>
</dbReference>
<keyword evidence="4" id="KW-0418">Kinase</keyword>
<dbReference type="Pfam" id="PF00370">
    <property type="entry name" value="FGGY_N"/>
    <property type="match status" value="1"/>
</dbReference>
<feature type="domain" description="Carbohydrate kinase FGGY C-terminal" evidence="8">
    <location>
        <begin position="265"/>
        <end position="457"/>
    </location>
</feature>
<dbReference type="InterPro" id="IPR018484">
    <property type="entry name" value="FGGY_N"/>
</dbReference>
<dbReference type="Gene3D" id="3.30.420.40">
    <property type="match status" value="2"/>
</dbReference>
<dbReference type="PANTHER" id="PTHR43095:SF2">
    <property type="entry name" value="GLUCONOKINASE"/>
    <property type="match status" value="1"/>
</dbReference>
<dbReference type="CDD" id="cd07771">
    <property type="entry name" value="ASKHA_NBD_FGGY_RhaB-like"/>
    <property type="match status" value="1"/>
</dbReference>
<proteinExistence type="inferred from homology"/>
<dbReference type="InterPro" id="IPR013449">
    <property type="entry name" value="Rhamnulokinase"/>
</dbReference>
<dbReference type="EC" id="2.7.1.5" evidence="9"/>
<dbReference type="PANTHER" id="PTHR43095">
    <property type="entry name" value="SUGAR KINASE"/>
    <property type="match status" value="1"/>
</dbReference>
<accession>A0A7W8IG07</accession>
<gene>
    <name evidence="9" type="ORF">HDF09_001095</name>
</gene>
<organism evidence="9 10">
    <name type="scientific">Tunturiibacter empetritectus</name>
    <dbReference type="NCBI Taxonomy" id="3069691"/>
    <lineage>
        <taxon>Bacteria</taxon>
        <taxon>Pseudomonadati</taxon>
        <taxon>Acidobacteriota</taxon>
        <taxon>Terriglobia</taxon>
        <taxon>Terriglobales</taxon>
        <taxon>Acidobacteriaceae</taxon>
        <taxon>Tunturiibacter</taxon>
    </lineage>
</organism>
<comment type="similarity">
    <text evidence="1">Belongs to the FGGY kinase family.</text>
</comment>
<dbReference type="InterPro" id="IPR050406">
    <property type="entry name" value="FGGY_Carb_Kinase"/>
</dbReference>
<dbReference type="InterPro" id="IPR018485">
    <property type="entry name" value="FGGY_C"/>
</dbReference>
<evidence type="ECO:0000259" key="7">
    <source>
        <dbReference type="Pfam" id="PF00370"/>
    </source>
</evidence>
<evidence type="ECO:0000256" key="6">
    <source>
        <dbReference type="ARBA" id="ARBA00023308"/>
    </source>
</evidence>
<evidence type="ECO:0000259" key="8">
    <source>
        <dbReference type="Pfam" id="PF02782"/>
    </source>
</evidence>
<dbReference type="GO" id="GO:0008993">
    <property type="term" value="F:rhamnulokinase activity"/>
    <property type="evidence" value="ECO:0007669"/>
    <property type="project" value="UniProtKB-EC"/>
</dbReference>
<reference evidence="9" key="1">
    <citation type="submission" date="2020-08" db="EMBL/GenBank/DDBJ databases">
        <title>Genomic Encyclopedia of Type Strains, Phase IV (KMG-V): Genome sequencing to study the core and pangenomes of soil and plant-associated prokaryotes.</title>
        <authorList>
            <person name="Whitman W."/>
        </authorList>
    </citation>
    <scope>NUCLEOTIDE SEQUENCE [LARGE SCALE GENOMIC DNA]</scope>
    <source>
        <strain evidence="9">M8UP27</strain>
    </source>
</reference>
<dbReference type="Proteomes" id="UP000568106">
    <property type="component" value="Unassembled WGS sequence"/>
</dbReference>
<evidence type="ECO:0000256" key="4">
    <source>
        <dbReference type="ARBA" id="ARBA00022777"/>
    </source>
</evidence>
<name>A0A7W8IG07_9BACT</name>
<keyword evidence="6" id="KW-0684">Rhamnose metabolism</keyword>
<evidence type="ECO:0000256" key="5">
    <source>
        <dbReference type="ARBA" id="ARBA00022840"/>
    </source>
</evidence>
<comment type="caution">
    <text evidence="9">The sequence shown here is derived from an EMBL/GenBank/DDBJ whole genome shotgun (WGS) entry which is preliminary data.</text>
</comment>
<feature type="domain" description="Carbohydrate kinase FGGY N-terminal" evidence="7">
    <location>
        <begin position="18"/>
        <end position="256"/>
    </location>
</feature>
<evidence type="ECO:0000256" key="3">
    <source>
        <dbReference type="ARBA" id="ARBA00022741"/>
    </source>
</evidence>
<dbReference type="Pfam" id="PF02782">
    <property type="entry name" value="FGGY_C"/>
    <property type="match status" value="1"/>
</dbReference>
<dbReference type="EMBL" id="JACHDY010000001">
    <property type="protein sequence ID" value="MBB5316445.1"/>
    <property type="molecule type" value="Genomic_DNA"/>
</dbReference>
<keyword evidence="2 9" id="KW-0808">Transferase</keyword>
<evidence type="ECO:0000313" key="9">
    <source>
        <dbReference type="EMBL" id="MBB5316445.1"/>
    </source>
</evidence>
<dbReference type="InterPro" id="IPR043129">
    <property type="entry name" value="ATPase_NBD"/>
</dbReference>
<evidence type="ECO:0000313" key="10">
    <source>
        <dbReference type="Proteomes" id="UP000568106"/>
    </source>
</evidence>
<dbReference type="GO" id="GO:0019301">
    <property type="term" value="P:rhamnose catabolic process"/>
    <property type="evidence" value="ECO:0007669"/>
    <property type="project" value="InterPro"/>
</dbReference>
<sequence length="494" mass="53814">MRRTPDMALVPQDTRALVAVDLGAESCRVSLLRWVAGRPVITLVHRFANAPRETEGGLRWDLGMIEAGLEHGLRLCAEIAVEGVRSIAVDGWAVDYVRVDGDGRALADPFCYRDERTIEAEQMLYEEIAPERLRECTGVQLLRINTLYQLYADRLEGLPAGEQWMNLPEYVLSRWGGARVAEFTNATHSQMVDLHGRRWCEEIFQAAELNVALAPRLVPPGTEVGRLSGELAKLGAFRDTVLIAPACHDTASAIAGIPAVGDDWAYISSGTWSLVGTVLKEPRNDAGVAAENFTNLGAVGGRVCFHKNVNGMWLIRQCLHQWAEEGPEWSVPELVAAAERVATPEGLLDVDDADLLLAGGMPQRINAQRVRMGLEALEEGAENAPAFASLIFHSLAARYAEVLERVAFHSGKKLKRLFVVGGGSQNDCLNRLTQEATGLELFRGAAESSTVGNFAVQLAVLEGSRDEVTGADAEQVSRWAGRLVLALEQTVTKS</sequence>
<evidence type="ECO:0000256" key="2">
    <source>
        <dbReference type="ARBA" id="ARBA00022679"/>
    </source>
</evidence>
<dbReference type="AlphaFoldDB" id="A0A7W8IG07"/>